<organism evidence="2 3">
    <name type="scientific">bacterium (Candidatus Blackallbacteria) CG17_big_fil_post_rev_8_21_14_2_50_48_46</name>
    <dbReference type="NCBI Taxonomy" id="2014261"/>
    <lineage>
        <taxon>Bacteria</taxon>
        <taxon>Candidatus Blackallbacteria</taxon>
    </lineage>
</organism>
<name>A0A2M7G8S1_9BACT</name>
<evidence type="ECO:0000313" key="3">
    <source>
        <dbReference type="Proteomes" id="UP000231019"/>
    </source>
</evidence>
<gene>
    <name evidence="2" type="ORF">COW36_04165</name>
</gene>
<protein>
    <submittedName>
        <fullName evidence="2">Uncharacterized protein</fullName>
    </submittedName>
</protein>
<comment type="caution">
    <text evidence="2">The sequence shown here is derived from an EMBL/GenBank/DDBJ whole genome shotgun (WGS) entry which is preliminary data.</text>
</comment>
<feature type="region of interest" description="Disordered" evidence="1">
    <location>
        <begin position="549"/>
        <end position="606"/>
    </location>
</feature>
<feature type="region of interest" description="Disordered" evidence="1">
    <location>
        <begin position="253"/>
        <end position="314"/>
    </location>
</feature>
<dbReference type="EMBL" id="PFFQ01000012">
    <property type="protein sequence ID" value="PIW18493.1"/>
    <property type="molecule type" value="Genomic_DNA"/>
</dbReference>
<dbReference type="Proteomes" id="UP000231019">
    <property type="component" value="Unassembled WGS sequence"/>
</dbReference>
<sequence length="1281" mass="139480">MQSLGPSNNPILTEFRSRLQGDATLKQNLETQVNDKVQKSGTPGVIDSEKYKQLQTEFLNKMGVTDPAKATPEQLNAVEKLVADALDGQLDGKNDLQDSESIVSELAKGAQENSEFDPVGFQLKMPTKPQGSETPSPAARMTATKLSQTGMIQNLYAADKNTLADKMLDRLLVKPQDIPASEMNELLKLVREHRQSETAKVQLAATNQAKALLEKQAIPEGSKASLKKALETLESKPEDPQALDSLSNLVDQLGTDPQADIAPSAPVVEENFEPGGEIPERSETPEGGANTDAPAVTETGAGESPAESQPAAEAGTDPLAEIAAKLESSATPADQKQALLTDLLSKLDPGKASDPKQGEMLAMILADGSPEQQKQAIDKLLRPHDNDAKALTQLYNAAAQGAQKLKLKTPVMPILAKTHFATLGGPNANQVRFDILMKIEDKSPPDADFNTPPHQLATLRPLLEALKNKENNHADLRAIRNLASNLVSEYAQQQSNALQNNHGTMIGGVQVGGGANGPSSVTNTTINPADFERANRIIKIIDWLMKDENGTNPGVVPQPKPQPEKPPVLEKPATQPQPVVVPPPTGDGDSPAVVSPPEETPPEVKDFSTQNFLERMQRYRENQNLEELLKDLNNEDQVKLVRLLDESADGDFQKPDGSSETLEVPGKQEAKQALEALMPRLHTLPAASRGEMAAQLLGKGTRPDLALSLFKQAKEEGNLPELMAHLRKDGQDMSAEIPRQLSNDDAGKVLAWMVTSEGQDRQNAAQISQTVRELSKYMVQDDNITRAFMREMQDFAGRPGNQEKGLGIIKDHLGQDLVKQLTENLDRGWVTAKDREFMLKLSAAAGTQMGNAQVQQLLNLGDYRNALEIMKGSSDQDLAAILSSADQNKLRAAFNSNPGQFAETLERLERPSAQMAPGDRAALQSNLNALIKALPMEKLRESWNSLARDGKLELGNETREALLARFAAAGDFEASKTLFQGGMGLEAAGGESRNRMLDTLSAQITKTRDPQKAGQALSWILEGGKRTQIERAFRNVNQDSWFGPRKGEMVNAAMTLGKDRLRGKLSLDTIQYMAGSLNNFSSKVGAKAPQFVRETLGLGDFNKNVQNIRALAELGNRDAKAAIMRDLMDYWTPAQSETLIHDILRDSAKTGDFKPLVDRLGTSSLNGAQRLSEELEDRGELGRIMGSVVEHYGPGTDKAINDILGRWNRTSIKSDDFIHNMLKSLEPDAAKKLADKLSAETLRTLIDWTDDAFRDGNALHLDAESQWSIDILQAALKLKGQ</sequence>
<feature type="compositionally biased region" description="Low complexity" evidence="1">
    <location>
        <begin position="301"/>
        <end position="314"/>
    </location>
</feature>
<feature type="compositionally biased region" description="Pro residues" evidence="1">
    <location>
        <begin position="556"/>
        <end position="566"/>
    </location>
</feature>
<accession>A0A2M7G8S1</accession>
<proteinExistence type="predicted"/>
<evidence type="ECO:0000256" key="1">
    <source>
        <dbReference type="SAM" id="MobiDB-lite"/>
    </source>
</evidence>
<evidence type="ECO:0000313" key="2">
    <source>
        <dbReference type="EMBL" id="PIW18493.1"/>
    </source>
</evidence>
<reference evidence="2 3" key="1">
    <citation type="submission" date="2017-09" db="EMBL/GenBank/DDBJ databases">
        <title>Depth-based differentiation of microbial function through sediment-hosted aquifers and enrichment of novel symbionts in the deep terrestrial subsurface.</title>
        <authorList>
            <person name="Probst A.J."/>
            <person name="Ladd B."/>
            <person name="Jarett J.K."/>
            <person name="Geller-Mcgrath D.E."/>
            <person name="Sieber C.M."/>
            <person name="Emerson J.B."/>
            <person name="Anantharaman K."/>
            <person name="Thomas B.C."/>
            <person name="Malmstrom R."/>
            <person name="Stieglmeier M."/>
            <person name="Klingl A."/>
            <person name="Woyke T."/>
            <person name="Ryan C.M."/>
            <person name="Banfield J.F."/>
        </authorList>
    </citation>
    <scope>NUCLEOTIDE SEQUENCE [LARGE SCALE GENOMIC DNA]</scope>
    <source>
        <strain evidence="2">CG17_big_fil_post_rev_8_21_14_2_50_48_46</strain>
    </source>
</reference>